<comment type="cofactor">
    <cofactor evidence="10">
        <name>Mn(2+)</name>
        <dbReference type="ChEBI" id="CHEBI:29035"/>
    </cofactor>
</comment>
<dbReference type="GO" id="GO:0015018">
    <property type="term" value="F:galactosylgalactosylxylosylprotein 3-beta-glucuronosyltransferase activity"/>
    <property type="evidence" value="ECO:0007669"/>
    <property type="project" value="InterPro"/>
</dbReference>
<keyword evidence="8" id="KW-0325">Glycoprotein</keyword>
<proteinExistence type="inferred from homology"/>
<organism evidence="12 13">
    <name type="scientific">Pycnococcus provasolii</name>
    <dbReference type="NCBI Taxonomy" id="41880"/>
    <lineage>
        <taxon>Eukaryota</taxon>
        <taxon>Viridiplantae</taxon>
        <taxon>Chlorophyta</taxon>
        <taxon>Pseudoscourfieldiophyceae</taxon>
        <taxon>Pseudoscourfieldiales</taxon>
        <taxon>Pycnococcaceae</taxon>
        <taxon>Pycnococcus</taxon>
    </lineage>
</organism>
<dbReference type="Proteomes" id="UP000660262">
    <property type="component" value="Unassembled WGS sequence"/>
</dbReference>
<protein>
    <recommendedName>
        <fullName evidence="11">Glycosyltransferases</fullName>
        <ecNumber evidence="11">2.4.-.-</ecNumber>
    </recommendedName>
</protein>
<dbReference type="InterPro" id="IPR005027">
    <property type="entry name" value="Glyco_trans_43"/>
</dbReference>
<dbReference type="OrthoDB" id="675023at2759"/>
<evidence type="ECO:0000313" key="12">
    <source>
        <dbReference type="EMBL" id="GHP09243.1"/>
    </source>
</evidence>
<dbReference type="EMBL" id="BNJQ01000024">
    <property type="protein sequence ID" value="GHP09243.1"/>
    <property type="molecule type" value="Genomic_DNA"/>
</dbReference>
<dbReference type="GO" id="GO:0046872">
    <property type="term" value="F:metal ion binding"/>
    <property type="evidence" value="ECO:0007669"/>
    <property type="project" value="UniProtKB-KW"/>
</dbReference>
<keyword evidence="4" id="KW-0812">Transmembrane</keyword>
<evidence type="ECO:0000313" key="13">
    <source>
        <dbReference type="Proteomes" id="UP000660262"/>
    </source>
</evidence>
<keyword evidence="11" id="KW-0333">Golgi apparatus</keyword>
<evidence type="ECO:0000256" key="1">
    <source>
        <dbReference type="ARBA" id="ARBA00004606"/>
    </source>
</evidence>
<keyword evidence="6" id="KW-1133">Transmembrane helix</keyword>
<feature type="active site" description="Proton donor/acceptor" evidence="9">
    <location>
        <position position="167"/>
    </location>
</feature>
<comment type="caution">
    <text evidence="12">The sequence shown here is derived from an EMBL/GenBank/DDBJ whole genome shotgun (WGS) entry which is preliminary data.</text>
</comment>
<dbReference type="GO" id="GO:0000139">
    <property type="term" value="C:Golgi membrane"/>
    <property type="evidence" value="ECO:0007669"/>
    <property type="project" value="UniProtKB-SubCell"/>
</dbReference>
<evidence type="ECO:0000256" key="7">
    <source>
        <dbReference type="ARBA" id="ARBA00023136"/>
    </source>
</evidence>
<dbReference type="PANTHER" id="PTHR10896:SF65">
    <property type="entry name" value="GALACTOSYLGALACTOSYLXYLOSYLPROTEIN 3-BETA-GLUCURONOSYLTRANSFERASE 3"/>
    <property type="match status" value="1"/>
</dbReference>
<keyword evidence="13" id="KW-1185">Reference proteome</keyword>
<reference evidence="12" key="1">
    <citation type="submission" date="2020-10" db="EMBL/GenBank/DDBJ databases">
        <title>Unveiling of a novel bifunctional photoreceptor, Dualchrome1, isolated from a cosmopolitan green alga.</title>
        <authorList>
            <person name="Suzuki S."/>
            <person name="Kawachi M."/>
        </authorList>
    </citation>
    <scope>NUCLEOTIDE SEQUENCE</scope>
    <source>
        <strain evidence="12">NIES 2893</strain>
    </source>
</reference>
<comment type="subcellular location">
    <subcellularLocation>
        <location evidence="11">Golgi apparatus membrane</location>
        <topology evidence="11">Single-pass type II membrane protein</topology>
    </subcellularLocation>
    <subcellularLocation>
        <location evidence="1">Membrane</location>
        <topology evidence="1">Single-pass type II membrane protein</topology>
    </subcellularLocation>
</comment>
<keyword evidence="10" id="KW-0464">Manganese</keyword>
<dbReference type="EC" id="2.4.-.-" evidence="11"/>
<evidence type="ECO:0000256" key="11">
    <source>
        <dbReference type="RuleBase" id="RU363127"/>
    </source>
</evidence>
<name>A0A830HRA8_9CHLO</name>
<comment type="similarity">
    <text evidence="2 11">Belongs to the glycosyltransferase 43 family.</text>
</comment>
<dbReference type="SUPFAM" id="SSF53448">
    <property type="entry name" value="Nucleotide-diphospho-sugar transferases"/>
    <property type="match status" value="1"/>
</dbReference>
<keyword evidence="5 11" id="KW-0735">Signal-anchor</keyword>
<evidence type="ECO:0000256" key="4">
    <source>
        <dbReference type="ARBA" id="ARBA00022692"/>
    </source>
</evidence>
<accession>A0A830HRA8</accession>
<sequence length="227" mass="25119">MCYATTGGGTDVWWYLIDENISDPIPSFADKCAHVHVTRLPAPPPSNTTSKHRGVDHRNTGLEHALRDHKGKNAAVYFADDDNLYAPTLWATAAGASHDALLWPVGWMEDKDGGDAPVHTNGEIHGFQTKFCGKRRKFAIDMAGFAVPLDATANVKFQHEWDKGLLETSFLEGIELQGVRVRAVTTSHDVLAWHVNWKTDDVKNFVMNMPSPRINCAWAKKKNASVG</sequence>
<dbReference type="GO" id="GO:0005975">
    <property type="term" value="P:carbohydrate metabolic process"/>
    <property type="evidence" value="ECO:0007669"/>
    <property type="project" value="TreeGrafter"/>
</dbReference>
<dbReference type="PANTHER" id="PTHR10896">
    <property type="entry name" value="GALACTOSYLGALACTOSYLXYLOSYLPROTEIN 3-BETA-GLUCURONOSYLTRANSFERASE BETA-1,3-GLUCURONYLTRANSFERASE"/>
    <property type="match status" value="1"/>
</dbReference>
<evidence type="ECO:0000256" key="9">
    <source>
        <dbReference type="PIRSR" id="PIRSR605027-1"/>
    </source>
</evidence>
<gene>
    <name evidence="12" type="ORF">PPROV_000798000</name>
</gene>
<evidence type="ECO:0000256" key="8">
    <source>
        <dbReference type="ARBA" id="ARBA00023180"/>
    </source>
</evidence>
<evidence type="ECO:0000256" key="2">
    <source>
        <dbReference type="ARBA" id="ARBA00007706"/>
    </source>
</evidence>
<dbReference type="GO" id="GO:0071555">
    <property type="term" value="P:cell wall organization"/>
    <property type="evidence" value="ECO:0007669"/>
    <property type="project" value="UniProtKB-KW"/>
</dbReference>
<keyword evidence="7" id="KW-0472">Membrane</keyword>
<dbReference type="Pfam" id="PF03360">
    <property type="entry name" value="Glyco_transf_43"/>
    <property type="match status" value="1"/>
</dbReference>
<comment type="function">
    <text evidence="11">Involved in the synthesis of glucuronoxylan hemicellulose in secondary cell walls.</text>
</comment>
<dbReference type="Gene3D" id="3.90.550.10">
    <property type="entry name" value="Spore Coat Polysaccharide Biosynthesis Protein SpsA, Chain A"/>
    <property type="match status" value="1"/>
</dbReference>
<evidence type="ECO:0000256" key="10">
    <source>
        <dbReference type="PIRSR" id="PIRSR605027-3"/>
    </source>
</evidence>
<evidence type="ECO:0000256" key="3">
    <source>
        <dbReference type="ARBA" id="ARBA00022679"/>
    </source>
</evidence>
<dbReference type="AlphaFoldDB" id="A0A830HRA8"/>
<dbReference type="GO" id="GO:0050650">
    <property type="term" value="P:chondroitin sulfate proteoglycan biosynthetic process"/>
    <property type="evidence" value="ECO:0007669"/>
    <property type="project" value="TreeGrafter"/>
</dbReference>
<evidence type="ECO:0000256" key="5">
    <source>
        <dbReference type="ARBA" id="ARBA00022968"/>
    </source>
</evidence>
<feature type="binding site" evidence="10">
    <location>
        <position position="82"/>
    </location>
    <ligand>
        <name>Mn(2+)</name>
        <dbReference type="ChEBI" id="CHEBI:29035"/>
    </ligand>
</feature>
<evidence type="ECO:0000256" key="6">
    <source>
        <dbReference type="ARBA" id="ARBA00022989"/>
    </source>
</evidence>
<keyword evidence="3 11" id="KW-0808">Transferase</keyword>
<keyword evidence="11" id="KW-0961">Cell wall biogenesis/degradation</keyword>
<keyword evidence="10" id="KW-0479">Metal-binding</keyword>
<dbReference type="InterPro" id="IPR029044">
    <property type="entry name" value="Nucleotide-diphossugar_trans"/>
</dbReference>